<feature type="transmembrane region" description="Helical" evidence="1">
    <location>
        <begin position="23"/>
        <end position="44"/>
    </location>
</feature>
<keyword evidence="3" id="KW-0378">Hydrolase</keyword>
<protein>
    <submittedName>
        <fullName evidence="3">MBL fold metallo-hydrolase</fullName>
    </submittedName>
</protein>
<dbReference type="PANTHER" id="PTHR42951:SF22">
    <property type="entry name" value="METALLO BETA-LACTAMASE SUPERFAMILY LIPOPROTEIN"/>
    <property type="match status" value="1"/>
</dbReference>
<feature type="domain" description="Metallo-beta-lactamase" evidence="2">
    <location>
        <begin position="72"/>
        <end position="265"/>
    </location>
</feature>
<dbReference type="InterPro" id="IPR001279">
    <property type="entry name" value="Metallo-B-lactamas"/>
</dbReference>
<name>A0A7D4QC08_9MICO</name>
<dbReference type="AlphaFoldDB" id="A0A7D4QC08"/>
<dbReference type="EMBL" id="CP054038">
    <property type="protein sequence ID" value="QKJ18937.1"/>
    <property type="molecule type" value="Genomic_DNA"/>
</dbReference>
<dbReference type="InterPro" id="IPR036866">
    <property type="entry name" value="RibonucZ/Hydroxyglut_hydro"/>
</dbReference>
<evidence type="ECO:0000313" key="3">
    <source>
        <dbReference type="EMBL" id="QKJ18937.1"/>
    </source>
</evidence>
<keyword evidence="1" id="KW-1133">Transmembrane helix</keyword>
<dbReference type="Gene3D" id="3.60.15.10">
    <property type="entry name" value="Ribonuclease Z/Hydroxyacylglutathione hydrolase-like"/>
    <property type="match status" value="1"/>
</dbReference>
<dbReference type="Pfam" id="PF00753">
    <property type="entry name" value="Lactamase_B"/>
    <property type="match status" value="1"/>
</dbReference>
<dbReference type="RefSeq" id="WP_172989378.1">
    <property type="nucleotide sequence ID" value="NZ_CP054038.1"/>
</dbReference>
<evidence type="ECO:0000259" key="2">
    <source>
        <dbReference type="SMART" id="SM00849"/>
    </source>
</evidence>
<evidence type="ECO:0000313" key="4">
    <source>
        <dbReference type="Proteomes" id="UP000502498"/>
    </source>
</evidence>
<keyword evidence="1" id="KW-0472">Membrane</keyword>
<dbReference type="GO" id="GO:0016787">
    <property type="term" value="F:hydrolase activity"/>
    <property type="evidence" value="ECO:0007669"/>
    <property type="project" value="UniProtKB-KW"/>
</dbReference>
<dbReference type="SMART" id="SM00849">
    <property type="entry name" value="Lactamase_B"/>
    <property type="match status" value="1"/>
</dbReference>
<dbReference type="InterPro" id="IPR050855">
    <property type="entry name" value="NDM-1-like"/>
</dbReference>
<reference evidence="3 4" key="1">
    <citation type="submission" date="2020-05" db="EMBL/GenBank/DDBJ databases">
        <title>Strain PA2F3 complete genome.</title>
        <authorList>
            <person name="Kim Y.-S."/>
            <person name="Kim S.-J."/>
            <person name="Jung H.-k."/>
            <person name="Kim S.-E."/>
            <person name="Kim K.-H."/>
        </authorList>
    </citation>
    <scope>NUCLEOTIDE SEQUENCE [LARGE SCALE GENOMIC DNA]</scope>
    <source>
        <strain evidence="3 4">PA2F3</strain>
    </source>
</reference>
<gene>
    <name evidence="3" type="ORF">HQM25_05775</name>
</gene>
<proteinExistence type="predicted"/>
<sequence>MLRIWTGIQPQPEGDMKKSTRKLVIAAAVFAGVIVAGVIGLNVWRHSLGDVRIPEATQLNESTYRFSDGLNVTQQYLIVGTTGALLIDTGNGLNDLPAAIGEITDLPVTVVNTHGHYDHTHGNHYFDDVYLSEDEADVYHDYNQPETIEAVLPDVPAPLRWLTRYADDATMAMPTSDDFLPLPETGSFDLGDRRISIVPIPGHTPGSIGLIDEKVGALYAGDMVAQGGVLLDLPESLSVSTYRDSIRRLEQLADEGDFDVVYPGHADPLDSSFLKKLDHPATDLIEGDVSAEVLDSGHYELDGATLSFRASNIQ</sequence>
<dbReference type="SUPFAM" id="SSF56281">
    <property type="entry name" value="Metallo-hydrolase/oxidoreductase"/>
    <property type="match status" value="1"/>
</dbReference>
<keyword evidence="1" id="KW-0812">Transmembrane</keyword>
<accession>A0A7D4QC08</accession>
<evidence type="ECO:0000256" key="1">
    <source>
        <dbReference type="SAM" id="Phobius"/>
    </source>
</evidence>
<dbReference type="Proteomes" id="UP000502498">
    <property type="component" value="Chromosome"/>
</dbReference>
<organism evidence="3 4">
    <name type="scientific">Microbacterium hominis</name>
    <dbReference type="NCBI Taxonomy" id="162426"/>
    <lineage>
        <taxon>Bacteria</taxon>
        <taxon>Bacillati</taxon>
        <taxon>Actinomycetota</taxon>
        <taxon>Actinomycetes</taxon>
        <taxon>Micrococcales</taxon>
        <taxon>Microbacteriaceae</taxon>
        <taxon>Microbacterium</taxon>
    </lineage>
</organism>
<dbReference type="PANTHER" id="PTHR42951">
    <property type="entry name" value="METALLO-BETA-LACTAMASE DOMAIN-CONTAINING"/>
    <property type="match status" value="1"/>
</dbReference>